<proteinExistence type="predicted"/>
<name>A0A3P7JX61_STRVU</name>
<gene>
    <name evidence="1" type="ORF">SVUK_LOCUS18502</name>
</gene>
<dbReference type="EMBL" id="UYYB01123543">
    <property type="protein sequence ID" value="VDM83504.1"/>
    <property type="molecule type" value="Genomic_DNA"/>
</dbReference>
<sequence length="93" mass="10778">MLQYDPKSTMIDEFGDFFDRFGYRYQLRGSCVAYKVHRNKTQVAIPHTVELSARMTNNRSIRATDAERVAHEIYQELSMDGARFAKNIEVISA</sequence>
<keyword evidence="2" id="KW-1185">Reference proteome</keyword>
<evidence type="ECO:0000313" key="1">
    <source>
        <dbReference type="EMBL" id="VDM83504.1"/>
    </source>
</evidence>
<evidence type="ECO:0000313" key="2">
    <source>
        <dbReference type="Proteomes" id="UP000270094"/>
    </source>
</evidence>
<reference evidence="1 2" key="1">
    <citation type="submission" date="2018-11" db="EMBL/GenBank/DDBJ databases">
        <authorList>
            <consortium name="Pathogen Informatics"/>
        </authorList>
    </citation>
    <scope>NUCLEOTIDE SEQUENCE [LARGE SCALE GENOMIC DNA]</scope>
</reference>
<dbReference type="AlphaFoldDB" id="A0A3P7JX61"/>
<dbReference type="OrthoDB" id="5800707at2759"/>
<organism evidence="1 2">
    <name type="scientific">Strongylus vulgaris</name>
    <name type="common">Blood worm</name>
    <dbReference type="NCBI Taxonomy" id="40348"/>
    <lineage>
        <taxon>Eukaryota</taxon>
        <taxon>Metazoa</taxon>
        <taxon>Ecdysozoa</taxon>
        <taxon>Nematoda</taxon>
        <taxon>Chromadorea</taxon>
        <taxon>Rhabditida</taxon>
        <taxon>Rhabditina</taxon>
        <taxon>Rhabditomorpha</taxon>
        <taxon>Strongyloidea</taxon>
        <taxon>Strongylidae</taxon>
        <taxon>Strongylus</taxon>
    </lineage>
</organism>
<protein>
    <submittedName>
        <fullName evidence="1">Uncharacterized protein</fullName>
    </submittedName>
</protein>
<dbReference type="Proteomes" id="UP000270094">
    <property type="component" value="Unassembled WGS sequence"/>
</dbReference>
<accession>A0A3P7JX61</accession>